<name>A0ABR3X8E3_9PEZI</name>
<evidence type="ECO:0000313" key="2">
    <source>
        <dbReference type="Proteomes" id="UP001586593"/>
    </source>
</evidence>
<keyword evidence="2" id="KW-1185">Reference proteome</keyword>
<protein>
    <submittedName>
        <fullName evidence="1">Uncharacterized protein</fullName>
    </submittedName>
</protein>
<accession>A0ABR3X8E3</accession>
<sequence length="91" mass="10245">MRPPIFACFLRPYPFRLKSSRIDTRHQSDLDCSWYLYGLCPLQGKEEEGDCGTPDRHTACEAGPLSYGLPPSSPGHFEVKIHIMLFPTSSS</sequence>
<proteinExistence type="predicted"/>
<reference evidence="1 2" key="1">
    <citation type="journal article" date="2024" name="Commun. Biol.">
        <title>Comparative genomic analysis of thermophilic fungi reveals convergent evolutionary adaptations and gene losses.</title>
        <authorList>
            <person name="Steindorff A.S."/>
            <person name="Aguilar-Pontes M.V."/>
            <person name="Robinson A.J."/>
            <person name="Andreopoulos B."/>
            <person name="LaButti K."/>
            <person name="Kuo A."/>
            <person name="Mondo S."/>
            <person name="Riley R."/>
            <person name="Otillar R."/>
            <person name="Haridas S."/>
            <person name="Lipzen A."/>
            <person name="Grimwood J."/>
            <person name="Schmutz J."/>
            <person name="Clum A."/>
            <person name="Reid I.D."/>
            <person name="Moisan M.C."/>
            <person name="Butler G."/>
            <person name="Nguyen T.T.M."/>
            <person name="Dewar K."/>
            <person name="Conant G."/>
            <person name="Drula E."/>
            <person name="Henrissat B."/>
            <person name="Hansel C."/>
            <person name="Singer S."/>
            <person name="Hutchinson M.I."/>
            <person name="de Vries R.P."/>
            <person name="Natvig D.O."/>
            <person name="Powell A.J."/>
            <person name="Tsang A."/>
            <person name="Grigoriev I.V."/>
        </authorList>
    </citation>
    <scope>NUCLEOTIDE SEQUENCE [LARGE SCALE GENOMIC DNA]</scope>
    <source>
        <strain evidence="1 2">ATCC 24622</strain>
    </source>
</reference>
<organism evidence="1 2">
    <name type="scientific">Phialemonium thermophilum</name>
    <dbReference type="NCBI Taxonomy" id="223376"/>
    <lineage>
        <taxon>Eukaryota</taxon>
        <taxon>Fungi</taxon>
        <taxon>Dikarya</taxon>
        <taxon>Ascomycota</taxon>
        <taxon>Pezizomycotina</taxon>
        <taxon>Sordariomycetes</taxon>
        <taxon>Sordariomycetidae</taxon>
        <taxon>Cephalothecales</taxon>
        <taxon>Cephalothecaceae</taxon>
        <taxon>Phialemonium</taxon>
    </lineage>
</organism>
<comment type="caution">
    <text evidence="1">The sequence shown here is derived from an EMBL/GenBank/DDBJ whole genome shotgun (WGS) entry which is preliminary data.</text>
</comment>
<dbReference type="EMBL" id="JAZHXJ010000145">
    <property type="protein sequence ID" value="KAL1872006.1"/>
    <property type="molecule type" value="Genomic_DNA"/>
</dbReference>
<gene>
    <name evidence="1" type="ORF">VTK73DRAFT_1750</name>
</gene>
<evidence type="ECO:0000313" key="1">
    <source>
        <dbReference type="EMBL" id="KAL1872006.1"/>
    </source>
</evidence>
<dbReference type="Proteomes" id="UP001586593">
    <property type="component" value="Unassembled WGS sequence"/>
</dbReference>